<dbReference type="EMBL" id="QVEP01000001">
    <property type="protein sequence ID" value="RGB82424.1"/>
    <property type="molecule type" value="Genomic_DNA"/>
</dbReference>
<dbReference type="GO" id="GO:0005886">
    <property type="term" value="C:plasma membrane"/>
    <property type="evidence" value="ECO:0007669"/>
    <property type="project" value="TreeGrafter"/>
</dbReference>
<keyword evidence="1" id="KW-1133">Transmembrane helix</keyword>
<accession>A0A3E2TT98</accession>
<feature type="transmembrane region" description="Helical" evidence="1">
    <location>
        <begin position="279"/>
        <end position="298"/>
    </location>
</feature>
<feature type="transmembrane region" description="Helical" evidence="1">
    <location>
        <begin position="242"/>
        <end position="267"/>
    </location>
</feature>
<dbReference type="InterPro" id="IPR003474">
    <property type="entry name" value="Glcn_transporter"/>
</dbReference>
<feature type="transmembrane region" description="Helical" evidence="1">
    <location>
        <begin position="351"/>
        <end position="368"/>
    </location>
</feature>
<feature type="transmembrane region" description="Helical" evidence="1">
    <location>
        <begin position="310"/>
        <end position="331"/>
    </location>
</feature>
<feature type="transmembrane region" description="Helical" evidence="1">
    <location>
        <begin position="6"/>
        <end position="25"/>
    </location>
</feature>
<keyword evidence="1" id="KW-0812">Transmembrane</keyword>
<comment type="caution">
    <text evidence="2">The sequence shown here is derived from an EMBL/GenBank/DDBJ whole genome shotgun (WGS) entry which is preliminary data.</text>
</comment>
<feature type="transmembrane region" description="Helical" evidence="1">
    <location>
        <begin position="32"/>
        <end position="56"/>
    </location>
</feature>
<dbReference type="PANTHER" id="PTHR30354:SF11">
    <property type="entry name" value="PERMEASE"/>
    <property type="match status" value="1"/>
</dbReference>
<gene>
    <name evidence="2" type="ORF">DW070_00310</name>
</gene>
<dbReference type="GO" id="GO:0015128">
    <property type="term" value="F:gluconate transmembrane transporter activity"/>
    <property type="evidence" value="ECO:0007669"/>
    <property type="project" value="InterPro"/>
</dbReference>
<evidence type="ECO:0000313" key="3">
    <source>
        <dbReference type="Proteomes" id="UP000260773"/>
    </source>
</evidence>
<evidence type="ECO:0000313" key="2">
    <source>
        <dbReference type="EMBL" id="RGB82424.1"/>
    </source>
</evidence>
<feature type="transmembrane region" description="Helical" evidence="1">
    <location>
        <begin position="380"/>
        <end position="399"/>
    </location>
</feature>
<organism evidence="2 3">
    <name type="scientific">Coprococcus catus</name>
    <dbReference type="NCBI Taxonomy" id="116085"/>
    <lineage>
        <taxon>Bacteria</taxon>
        <taxon>Bacillati</taxon>
        <taxon>Bacillota</taxon>
        <taxon>Clostridia</taxon>
        <taxon>Lachnospirales</taxon>
        <taxon>Lachnospiraceae</taxon>
        <taxon>Coprococcus</taxon>
    </lineage>
</organism>
<feature type="transmembrane region" description="Helical" evidence="1">
    <location>
        <begin position="434"/>
        <end position="456"/>
    </location>
</feature>
<sequence>MTSPGLLILALVVAIAVILFCIIVLKLNAAIGMVIACLVMGVMGGLDLLTTTSTIASGFGNMMTSIGLPVGFGTILGQLMNDSGAAEVIADKIVSAFPAKKAIWGLSIAGFILSIPVFFDVTFIILIPIGITIASKIDLKMGYVTGCLTIGATTAHCVVPPTPNPLAAADIFGFDLGIMLIVGLIVGFITVMVSNFIYIKIHDQGIWNEEKDVNHSSNVTEELVAAREGRKSQEDRIKKPSLFISLLPIIIPVVCILFGTIGGALFAEKPVICSFLGDKVIAMLLGTLGAYLVSLPYLGKNGIEKSAGEALKSAGVVLLITGAGGSFASVITATGIGDAIVGLLGTNTTSILPAMFLAYGIGMVFRVAQGSGTVAGMTSMGIMATIAPAIGCHPVWIALACLSGGNSIGHVNDSGFWVATNMSGLTVTGGLKTYTLGSFISSVCIFVLAIIGALIIPL</sequence>
<feature type="transmembrane region" description="Helical" evidence="1">
    <location>
        <begin position="102"/>
        <end position="129"/>
    </location>
</feature>
<evidence type="ECO:0000256" key="1">
    <source>
        <dbReference type="SAM" id="Phobius"/>
    </source>
</evidence>
<dbReference type="Proteomes" id="UP000260773">
    <property type="component" value="Unassembled WGS sequence"/>
</dbReference>
<feature type="transmembrane region" description="Helical" evidence="1">
    <location>
        <begin position="141"/>
        <end position="159"/>
    </location>
</feature>
<reference evidence="2 3" key="1">
    <citation type="submission" date="2018-08" db="EMBL/GenBank/DDBJ databases">
        <title>A genome reference for cultivated species of the human gut microbiota.</title>
        <authorList>
            <person name="Zou Y."/>
            <person name="Xue W."/>
            <person name="Luo G."/>
        </authorList>
    </citation>
    <scope>NUCLEOTIDE SEQUENCE [LARGE SCALE GENOMIC DNA]</scope>
    <source>
        <strain evidence="2 3">AF45-17</strain>
    </source>
</reference>
<dbReference type="AlphaFoldDB" id="A0A3E2TT98"/>
<keyword evidence="1" id="KW-0472">Membrane</keyword>
<feature type="transmembrane region" description="Helical" evidence="1">
    <location>
        <begin position="171"/>
        <end position="198"/>
    </location>
</feature>
<dbReference type="Pfam" id="PF02447">
    <property type="entry name" value="GntP_permease"/>
    <property type="match status" value="1"/>
</dbReference>
<name>A0A3E2TT98_9FIRM</name>
<dbReference type="PANTHER" id="PTHR30354">
    <property type="entry name" value="GNT FAMILY GLUCONATE TRANSPORTER"/>
    <property type="match status" value="1"/>
</dbReference>
<protein>
    <submittedName>
        <fullName evidence="2">GntP family permease</fullName>
    </submittedName>
</protein>
<proteinExistence type="predicted"/>